<dbReference type="InterPro" id="IPR001537">
    <property type="entry name" value="SpoU_MeTrfase"/>
</dbReference>
<dbReference type="InterPro" id="IPR029028">
    <property type="entry name" value="Alpha/beta_knot_MTases"/>
</dbReference>
<evidence type="ECO:0000313" key="5">
    <source>
        <dbReference type="EMBL" id="SUZ96796.1"/>
    </source>
</evidence>
<name>A0A381RY68_9ZZZZ</name>
<dbReference type="GO" id="GO:0006396">
    <property type="term" value="P:RNA processing"/>
    <property type="evidence" value="ECO:0007669"/>
    <property type="project" value="InterPro"/>
</dbReference>
<keyword evidence="2" id="KW-0489">Methyltransferase</keyword>
<dbReference type="InterPro" id="IPR053888">
    <property type="entry name" value="MRM3-like_sub_bind"/>
</dbReference>
<keyword evidence="3" id="KW-0808">Transferase</keyword>
<dbReference type="GO" id="GO:0005737">
    <property type="term" value="C:cytoplasm"/>
    <property type="evidence" value="ECO:0007669"/>
    <property type="project" value="UniProtKB-ARBA"/>
</dbReference>
<comment type="similarity">
    <text evidence="1">Belongs to the class IV-like SAM-binding methyltransferase superfamily. RNA methyltransferase TrmH family.</text>
</comment>
<sequence>MSLSKTRSRFLQRLQNRKHRERKECFVVEGVRAASAALEAGADIHFAVTSPRLETLDQNNRLMTRFADGGFETTSVDEKDFATLTNTVTPQGVLLVCTKPAMTLDSLLADNEETGSGILIADAIQDPANLASMIRTSAAFGLDGLVVLEGTVDPWNAKVVRGSAGGCFRIKIVSTTTKECLDWAQNSSVILLTAEVGGRDIAASRFPVPWALVVGNEGAGIRPEFRDAAHASVGVPICYEAESLNVGVAAAILCYEMTRWNRQ</sequence>
<gene>
    <name evidence="5" type="ORF">METZ01_LOCUS49650</name>
</gene>
<evidence type="ECO:0000259" key="4">
    <source>
        <dbReference type="SMART" id="SM00967"/>
    </source>
</evidence>
<dbReference type="PANTHER" id="PTHR43191:SF2">
    <property type="entry name" value="RRNA METHYLTRANSFERASE 3, MITOCHONDRIAL"/>
    <property type="match status" value="1"/>
</dbReference>
<evidence type="ECO:0000256" key="1">
    <source>
        <dbReference type="ARBA" id="ARBA00007228"/>
    </source>
</evidence>
<dbReference type="SMART" id="SM00967">
    <property type="entry name" value="SpoU_sub_bind"/>
    <property type="match status" value="1"/>
</dbReference>
<feature type="domain" description="RNA 2-O ribose methyltransferase substrate binding" evidence="4">
    <location>
        <begin position="27"/>
        <end position="103"/>
    </location>
</feature>
<dbReference type="InterPro" id="IPR029064">
    <property type="entry name" value="Ribosomal_eL30-like_sf"/>
</dbReference>
<dbReference type="AlphaFoldDB" id="A0A381RY68"/>
<dbReference type="Gene3D" id="3.40.1280.10">
    <property type="match status" value="1"/>
</dbReference>
<dbReference type="Gene3D" id="3.30.1330.30">
    <property type="match status" value="1"/>
</dbReference>
<dbReference type="GO" id="GO:0032259">
    <property type="term" value="P:methylation"/>
    <property type="evidence" value="ECO:0007669"/>
    <property type="project" value="UniProtKB-KW"/>
</dbReference>
<dbReference type="InterPro" id="IPR013123">
    <property type="entry name" value="SpoU_subst-bd"/>
</dbReference>
<reference evidence="5" key="1">
    <citation type="submission" date="2018-05" db="EMBL/GenBank/DDBJ databases">
        <authorList>
            <person name="Lanie J.A."/>
            <person name="Ng W.-L."/>
            <person name="Kazmierczak K.M."/>
            <person name="Andrzejewski T.M."/>
            <person name="Davidsen T.M."/>
            <person name="Wayne K.J."/>
            <person name="Tettelin H."/>
            <person name="Glass J.I."/>
            <person name="Rusch D."/>
            <person name="Podicherti R."/>
            <person name="Tsui H.-C.T."/>
            <person name="Winkler M.E."/>
        </authorList>
    </citation>
    <scope>NUCLEOTIDE SEQUENCE</scope>
</reference>
<dbReference type="GO" id="GO:0003723">
    <property type="term" value="F:RNA binding"/>
    <property type="evidence" value="ECO:0007669"/>
    <property type="project" value="InterPro"/>
</dbReference>
<dbReference type="PANTHER" id="PTHR43191">
    <property type="entry name" value="RRNA METHYLTRANSFERASE 3"/>
    <property type="match status" value="1"/>
</dbReference>
<dbReference type="SUPFAM" id="SSF55315">
    <property type="entry name" value="L30e-like"/>
    <property type="match status" value="1"/>
</dbReference>
<dbReference type="Pfam" id="PF00588">
    <property type="entry name" value="SpoU_methylase"/>
    <property type="match status" value="1"/>
</dbReference>
<dbReference type="EMBL" id="UINC01002449">
    <property type="protein sequence ID" value="SUZ96796.1"/>
    <property type="molecule type" value="Genomic_DNA"/>
</dbReference>
<dbReference type="InterPro" id="IPR029026">
    <property type="entry name" value="tRNA_m1G_MTases_N"/>
</dbReference>
<accession>A0A381RY68</accession>
<evidence type="ECO:0000256" key="3">
    <source>
        <dbReference type="ARBA" id="ARBA00022679"/>
    </source>
</evidence>
<dbReference type="Pfam" id="PF22435">
    <property type="entry name" value="MRM3-like_sub_bind"/>
    <property type="match status" value="1"/>
</dbReference>
<organism evidence="5">
    <name type="scientific">marine metagenome</name>
    <dbReference type="NCBI Taxonomy" id="408172"/>
    <lineage>
        <taxon>unclassified sequences</taxon>
        <taxon>metagenomes</taxon>
        <taxon>ecological metagenomes</taxon>
    </lineage>
</organism>
<dbReference type="InterPro" id="IPR051259">
    <property type="entry name" value="rRNA_Methyltransferase"/>
</dbReference>
<dbReference type="SUPFAM" id="SSF75217">
    <property type="entry name" value="alpha/beta knot"/>
    <property type="match status" value="1"/>
</dbReference>
<protein>
    <recommendedName>
        <fullName evidence="4">RNA 2-O ribose methyltransferase substrate binding domain-containing protein</fullName>
    </recommendedName>
</protein>
<dbReference type="CDD" id="cd18095">
    <property type="entry name" value="SpoU-like_rRNA-MTase"/>
    <property type="match status" value="1"/>
</dbReference>
<evidence type="ECO:0000256" key="2">
    <source>
        <dbReference type="ARBA" id="ARBA00022603"/>
    </source>
</evidence>
<proteinExistence type="inferred from homology"/>
<dbReference type="GO" id="GO:0008173">
    <property type="term" value="F:RNA methyltransferase activity"/>
    <property type="evidence" value="ECO:0007669"/>
    <property type="project" value="InterPro"/>
</dbReference>